<evidence type="ECO:0000256" key="12">
    <source>
        <dbReference type="PIRNR" id="PIRNR000168"/>
    </source>
</evidence>
<comment type="subcellular location">
    <subcellularLocation>
        <location evidence="3">Peroxisome</location>
    </subcellularLocation>
</comment>
<proteinExistence type="inferred from homology"/>
<protein>
    <recommendedName>
        <fullName evidence="12">Acyl-coenzyme A oxidase</fullName>
    </recommendedName>
</protein>
<comment type="caution">
    <text evidence="18">The sequence shown here is derived from an EMBL/GenBank/DDBJ whole genome shotgun (WGS) entry which is preliminary data.</text>
</comment>
<dbReference type="SUPFAM" id="SSF47203">
    <property type="entry name" value="Acyl-CoA dehydrogenase C-terminal domain-like"/>
    <property type="match status" value="2"/>
</dbReference>
<evidence type="ECO:0000259" key="17">
    <source>
        <dbReference type="Pfam" id="PF22924"/>
    </source>
</evidence>
<evidence type="ECO:0000256" key="11">
    <source>
        <dbReference type="ARBA" id="ARBA00023140"/>
    </source>
</evidence>
<evidence type="ECO:0000256" key="5">
    <source>
        <dbReference type="ARBA" id="ARBA00006288"/>
    </source>
</evidence>
<feature type="active site" description="Proton acceptor" evidence="13">
    <location>
        <position position="345"/>
    </location>
</feature>
<dbReference type="UniPathway" id="UPA00661"/>
<dbReference type="InterPro" id="IPR029320">
    <property type="entry name" value="Acyl-CoA_ox_N"/>
</dbReference>
<comment type="pathway">
    <text evidence="4">Lipid metabolism; peroxisomal fatty acid beta-oxidation.</text>
</comment>
<dbReference type="AlphaFoldDB" id="A0A3M7BHC5"/>
<evidence type="ECO:0000256" key="10">
    <source>
        <dbReference type="ARBA" id="ARBA00023098"/>
    </source>
</evidence>
<evidence type="ECO:0000256" key="7">
    <source>
        <dbReference type="ARBA" id="ARBA00022827"/>
    </source>
</evidence>
<sequence length="590" mass="66741">MAQYLCDDVSPYMVHYSMFITTIREQGDENQRSHWLPKIEAMEVMGCYAQTELGHGSNVRGIECEARWCPQKREFVLHSPTLTASKWWNGTMGRTANHAIVVAHLLVPKSPHSSDYVDHGPHPFVVQIRDMKTHKPLPGIAVGDIGPKYGYAPMDNGYMLFDHVRVPHSAMLSRYSWVDPNTCTYSKPANPAVVYGSLTAVRASIIMHARLIMARAVTVAVRYACVRRQFQDRDSKDKDAPELSVLDYPTVQIRILPLLATMFALHYTGAAMQSLYESTRAKIDQGDFSKLAVLHAQSSGLKSLCTELAANSIETCRRALGGHGFGGGSGLIQLNNDYLSKPTVEGDNWMITQQTASYLIKRMTAAVAAKGESQDEVEAACRDWLRAGRGSGEAPLRIFDDDKQIVEAFSRRSRYLTYQAYLHREVKKRSWNSMLIQLRKVSHAESQSILVSNFYGALQRSDEDLRPRVRIHLQKLFKLFALYTMEQEARDFLKAQAVSDEDLDQLPETIQTLMADIRPHAVNLVDAWRIPDFLLDSALGRYDGKVYEDLFNRAHRLNPLNDITFNPYYQSEEIVMGQGDDELRKIMAKL</sequence>
<dbReference type="PIRSF" id="PIRSF000168">
    <property type="entry name" value="Acyl-CoA_oxidase"/>
    <property type="match status" value="1"/>
</dbReference>
<dbReference type="Pfam" id="PF14749">
    <property type="entry name" value="Acyl-CoA_ox_N"/>
    <property type="match status" value="1"/>
</dbReference>
<dbReference type="PANTHER" id="PTHR10909:SF250">
    <property type="entry name" value="PEROXISOMAL ACYL-COENZYME A OXIDASE 1"/>
    <property type="match status" value="1"/>
</dbReference>
<evidence type="ECO:0000313" key="18">
    <source>
        <dbReference type="EMBL" id="RMY39118.1"/>
    </source>
</evidence>
<dbReference type="InterPro" id="IPR012258">
    <property type="entry name" value="Acyl-CoA_oxidase"/>
</dbReference>
<dbReference type="Proteomes" id="UP000269539">
    <property type="component" value="Unassembled WGS sequence"/>
</dbReference>
<dbReference type="GO" id="GO:0033540">
    <property type="term" value="P:fatty acid beta-oxidation using acyl-CoA oxidase"/>
    <property type="evidence" value="ECO:0007669"/>
    <property type="project" value="UniProtKB-UniPathway"/>
</dbReference>
<dbReference type="GO" id="GO:0003997">
    <property type="term" value="F:acyl-CoA oxidase activity"/>
    <property type="evidence" value="ECO:0007669"/>
    <property type="project" value="UniProtKB-EC"/>
</dbReference>
<comment type="similarity">
    <text evidence="5 12">Belongs to the acyl-CoA oxidase family.</text>
</comment>
<dbReference type="Pfam" id="PF01756">
    <property type="entry name" value="ACOX"/>
    <property type="match status" value="1"/>
</dbReference>
<name>A0A3M7BHC5_HORWE</name>
<dbReference type="FunFam" id="2.40.110.10:FF:000003">
    <property type="entry name" value="Acyl-coenzyme A oxidase"/>
    <property type="match status" value="1"/>
</dbReference>
<dbReference type="InterPro" id="IPR046373">
    <property type="entry name" value="Acyl-CoA_Oxase/DH_mid-dom_sf"/>
</dbReference>
<dbReference type="InterPro" id="IPR055060">
    <property type="entry name" value="ACOX_C_alpha1"/>
</dbReference>
<feature type="binding site" evidence="14">
    <location>
        <position position="90"/>
    </location>
    <ligand>
        <name>FAD</name>
        <dbReference type="ChEBI" id="CHEBI:57692"/>
    </ligand>
</feature>
<dbReference type="SUPFAM" id="SSF56645">
    <property type="entry name" value="Acyl-CoA dehydrogenase NM domain-like"/>
    <property type="match status" value="1"/>
</dbReference>
<dbReference type="InterPro" id="IPR009100">
    <property type="entry name" value="AcylCoA_DH/oxidase_NM_dom_sf"/>
</dbReference>
<dbReference type="Gene3D" id="1.10.540.10">
    <property type="entry name" value="Acyl-CoA dehydrogenase/oxidase, N-terminal domain"/>
    <property type="match status" value="1"/>
</dbReference>
<dbReference type="Pfam" id="PF22924">
    <property type="entry name" value="ACOX_C_alpha1"/>
    <property type="match status" value="1"/>
</dbReference>
<evidence type="ECO:0000259" key="15">
    <source>
        <dbReference type="Pfam" id="PF01756"/>
    </source>
</evidence>
<comment type="cofactor">
    <cofactor evidence="2">
        <name>FAD</name>
        <dbReference type="ChEBI" id="CHEBI:57692"/>
    </cofactor>
</comment>
<dbReference type="Gene3D" id="2.40.110.10">
    <property type="entry name" value="Butyryl-CoA Dehydrogenase, subunit A, domain 2"/>
    <property type="match status" value="1"/>
</dbReference>
<comment type="catalytic activity">
    <reaction evidence="1">
        <text>a 2,3-saturated acyl-CoA + O2 = a (2E)-enoyl-CoA + H2O2</text>
        <dbReference type="Rhea" id="RHEA:38959"/>
        <dbReference type="ChEBI" id="CHEBI:15379"/>
        <dbReference type="ChEBI" id="CHEBI:16240"/>
        <dbReference type="ChEBI" id="CHEBI:58856"/>
        <dbReference type="ChEBI" id="CHEBI:65111"/>
        <dbReference type="EC" id="1.3.3.6"/>
    </reaction>
</comment>
<evidence type="ECO:0000256" key="13">
    <source>
        <dbReference type="PIRSR" id="PIRSR000168-1"/>
    </source>
</evidence>
<evidence type="ECO:0000256" key="14">
    <source>
        <dbReference type="PIRSR" id="PIRSR000168-2"/>
    </source>
</evidence>
<keyword evidence="10" id="KW-0443">Lipid metabolism</keyword>
<keyword evidence="7 12" id="KW-0274">FAD</keyword>
<dbReference type="GO" id="GO:0055088">
    <property type="term" value="P:lipid homeostasis"/>
    <property type="evidence" value="ECO:0007669"/>
    <property type="project" value="TreeGrafter"/>
</dbReference>
<keyword evidence="8" id="KW-0276">Fatty acid metabolism</keyword>
<dbReference type="FunFam" id="1.20.140.10:FF:000015">
    <property type="entry name" value="Acyl-coenzyme A oxidase"/>
    <property type="match status" value="1"/>
</dbReference>
<evidence type="ECO:0000256" key="9">
    <source>
        <dbReference type="ARBA" id="ARBA00023002"/>
    </source>
</evidence>
<feature type="binding site" evidence="14">
    <location>
        <position position="51"/>
    </location>
    <ligand>
        <name>FAD</name>
        <dbReference type="ChEBI" id="CHEBI:57692"/>
    </ligand>
</feature>
<dbReference type="GO" id="GO:0005504">
    <property type="term" value="F:fatty acid binding"/>
    <property type="evidence" value="ECO:0007669"/>
    <property type="project" value="TreeGrafter"/>
</dbReference>
<dbReference type="InterPro" id="IPR036250">
    <property type="entry name" value="AcylCo_DH-like_C"/>
</dbReference>
<dbReference type="InterPro" id="IPR002655">
    <property type="entry name" value="Acyl-CoA_oxidase_C"/>
</dbReference>
<feature type="domain" description="Acyl-coenzyme A oxidase N-terminal" evidence="16">
    <location>
        <begin position="3"/>
        <end position="44"/>
    </location>
</feature>
<dbReference type="EMBL" id="QWIO01004075">
    <property type="protein sequence ID" value="RMY39118.1"/>
    <property type="molecule type" value="Genomic_DNA"/>
</dbReference>
<keyword evidence="11" id="KW-0576">Peroxisome</keyword>
<evidence type="ECO:0000256" key="4">
    <source>
        <dbReference type="ARBA" id="ARBA00004846"/>
    </source>
</evidence>
<dbReference type="Gene3D" id="1.20.140.10">
    <property type="entry name" value="Butyryl-CoA Dehydrogenase, subunit A, domain 3"/>
    <property type="match status" value="2"/>
</dbReference>
<organism evidence="18 19">
    <name type="scientific">Hortaea werneckii</name>
    <name type="common">Black yeast</name>
    <name type="synonym">Cladosporium werneckii</name>
    <dbReference type="NCBI Taxonomy" id="91943"/>
    <lineage>
        <taxon>Eukaryota</taxon>
        <taxon>Fungi</taxon>
        <taxon>Dikarya</taxon>
        <taxon>Ascomycota</taxon>
        <taxon>Pezizomycotina</taxon>
        <taxon>Dothideomycetes</taxon>
        <taxon>Dothideomycetidae</taxon>
        <taxon>Mycosphaerellales</taxon>
        <taxon>Teratosphaeriaceae</taxon>
        <taxon>Hortaea</taxon>
    </lineage>
</organism>
<dbReference type="InterPro" id="IPR037069">
    <property type="entry name" value="AcylCoA_DH/ox_N_sf"/>
</dbReference>
<evidence type="ECO:0000256" key="6">
    <source>
        <dbReference type="ARBA" id="ARBA00022630"/>
    </source>
</evidence>
<evidence type="ECO:0000256" key="2">
    <source>
        <dbReference type="ARBA" id="ARBA00001974"/>
    </source>
</evidence>
<evidence type="ECO:0000256" key="3">
    <source>
        <dbReference type="ARBA" id="ARBA00004275"/>
    </source>
</evidence>
<dbReference type="GO" id="GO:0071949">
    <property type="term" value="F:FAD binding"/>
    <property type="evidence" value="ECO:0007669"/>
    <property type="project" value="InterPro"/>
</dbReference>
<accession>A0A3M7BHC5</accession>
<feature type="domain" description="Acyl-CoA oxidase C-terminal" evidence="15">
    <location>
        <begin position="402"/>
        <end position="570"/>
    </location>
</feature>
<evidence type="ECO:0000259" key="16">
    <source>
        <dbReference type="Pfam" id="PF14749"/>
    </source>
</evidence>
<evidence type="ECO:0000313" key="19">
    <source>
        <dbReference type="Proteomes" id="UP000269539"/>
    </source>
</evidence>
<dbReference type="PANTHER" id="PTHR10909">
    <property type="entry name" value="ELECTRON TRANSPORT OXIDOREDUCTASE"/>
    <property type="match status" value="1"/>
</dbReference>
<gene>
    <name evidence="18" type="ORF">D0864_16373</name>
</gene>
<evidence type="ECO:0000256" key="8">
    <source>
        <dbReference type="ARBA" id="ARBA00022832"/>
    </source>
</evidence>
<evidence type="ECO:0000256" key="1">
    <source>
        <dbReference type="ARBA" id="ARBA00001201"/>
    </source>
</evidence>
<feature type="domain" description="Acyl-CoA oxidase C-alpha1" evidence="17">
    <location>
        <begin position="195"/>
        <end position="360"/>
    </location>
</feature>
<dbReference type="FunFam" id="1.20.140.10:FF:000013">
    <property type="entry name" value="Acyl-coenzyme A oxidase"/>
    <property type="match status" value="1"/>
</dbReference>
<reference evidence="18 19" key="1">
    <citation type="journal article" date="2018" name="BMC Genomics">
        <title>Genomic evidence for intraspecific hybridization in a clonal and extremely halotolerant yeast.</title>
        <authorList>
            <person name="Gostincar C."/>
            <person name="Stajich J.E."/>
            <person name="Zupancic J."/>
            <person name="Zalar P."/>
            <person name="Gunde-Cimerman N."/>
        </authorList>
    </citation>
    <scope>NUCLEOTIDE SEQUENCE [LARGE SCALE GENOMIC DNA]</scope>
    <source>
        <strain evidence="18 19">EXF-10513</strain>
    </source>
</reference>
<keyword evidence="6 12" id="KW-0285">Flavoprotein</keyword>
<dbReference type="GO" id="GO:0005777">
    <property type="term" value="C:peroxisome"/>
    <property type="evidence" value="ECO:0007669"/>
    <property type="project" value="UniProtKB-SubCell"/>
</dbReference>
<keyword evidence="9" id="KW-0560">Oxidoreductase</keyword>